<protein>
    <submittedName>
        <fullName evidence="1">Uncharacterized protein</fullName>
    </submittedName>
</protein>
<dbReference type="Ensembl" id="ENSAPET00000022324.1">
    <property type="protein sequence ID" value="ENSAPEP00000021744.1"/>
    <property type="gene ID" value="ENSAPEG00000015513.1"/>
</dbReference>
<accession>A0A3P8TB43</accession>
<reference evidence="1" key="3">
    <citation type="submission" date="2025-09" db="UniProtKB">
        <authorList>
            <consortium name="Ensembl"/>
        </authorList>
    </citation>
    <scope>IDENTIFICATION</scope>
</reference>
<evidence type="ECO:0000313" key="1">
    <source>
        <dbReference type="Ensembl" id="ENSAPEP00000021744.1"/>
    </source>
</evidence>
<reference evidence="1" key="2">
    <citation type="submission" date="2025-08" db="UniProtKB">
        <authorList>
            <consortium name="Ensembl"/>
        </authorList>
    </citation>
    <scope>IDENTIFICATION</scope>
</reference>
<reference evidence="1 2" key="1">
    <citation type="submission" date="2018-03" db="EMBL/GenBank/DDBJ databases">
        <title>Finding Nemo's genes: A chromosome-scale reference assembly of the genome of the orange clownfish Amphiprion percula.</title>
        <authorList>
            <person name="Lehmann R."/>
        </authorList>
    </citation>
    <scope>NUCLEOTIDE SEQUENCE</scope>
</reference>
<dbReference type="Proteomes" id="UP000265080">
    <property type="component" value="Chromosome 7"/>
</dbReference>
<evidence type="ECO:0000313" key="2">
    <source>
        <dbReference type="Proteomes" id="UP000265080"/>
    </source>
</evidence>
<dbReference type="GeneTree" id="ENSGT00940000181993"/>
<dbReference type="OMA" id="KACLFCQ"/>
<dbReference type="AlphaFoldDB" id="A0A3P8TB43"/>
<proteinExistence type="predicted"/>
<keyword evidence="2" id="KW-1185">Reference proteome</keyword>
<organism evidence="1 2">
    <name type="scientific">Amphiprion percula</name>
    <name type="common">Orange clownfish</name>
    <name type="synonym">Lutjanus percula</name>
    <dbReference type="NCBI Taxonomy" id="161767"/>
    <lineage>
        <taxon>Eukaryota</taxon>
        <taxon>Metazoa</taxon>
        <taxon>Chordata</taxon>
        <taxon>Craniata</taxon>
        <taxon>Vertebrata</taxon>
        <taxon>Euteleostomi</taxon>
        <taxon>Actinopterygii</taxon>
        <taxon>Neopterygii</taxon>
        <taxon>Teleostei</taxon>
        <taxon>Neoteleostei</taxon>
        <taxon>Acanthomorphata</taxon>
        <taxon>Ovalentaria</taxon>
        <taxon>Pomacentridae</taxon>
        <taxon>Amphiprion</taxon>
    </lineage>
</organism>
<sequence length="72" mass="8162">MSFTVEKYSILPCFIWYKQYVHPPPGGSAKRCVKLLSGRRSPVLCVFPGCLRGCWCVPGNVQKACLFCQFCR</sequence>
<name>A0A3P8TB43_AMPPE</name>